<dbReference type="CDD" id="cd07043">
    <property type="entry name" value="STAS_anti-anti-sigma_factors"/>
    <property type="match status" value="1"/>
</dbReference>
<dbReference type="InterPro" id="IPR036513">
    <property type="entry name" value="STAS_dom_sf"/>
</dbReference>
<reference evidence="2 3" key="1">
    <citation type="submission" date="2016-10" db="EMBL/GenBank/DDBJ databases">
        <authorList>
            <person name="de Groot N.N."/>
        </authorList>
    </citation>
    <scope>NUCLEOTIDE SEQUENCE [LARGE SCALE GENOMIC DNA]</scope>
    <source>
        <strain evidence="2 3">DSM 15893</strain>
    </source>
</reference>
<dbReference type="PANTHER" id="PTHR35849:SF1">
    <property type="entry name" value="INTERMEMBRANE PHOSPHOLIPID TRANSPORT SYSTEM BINDING PROTEIN MLAB"/>
    <property type="match status" value="1"/>
</dbReference>
<dbReference type="Proteomes" id="UP000182692">
    <property type="component" value="Unassembled WGS sequence"/>
</dbReference>
<dbReference type="EMBL" id="FOWR01000016">
    <property type="protein sequence ID" value="SFP51235.1"/>
    <property type="molecule type" value="Genomic_DNA"/>
</dbReference>
<dbReference type="InterPro" id="IPR002645">
    <property type="entry name" value="STAS_dom"/>
</dbReference>
<dbReference type="SUPFAM" id="SSF52091">
    <property type="entry name" value="SpoIIaa-like"/>
    <property type="match status" value="1"/>
</dbReference>
<gene>
    <name evidence="2" type="ORF">SAMN03084138_02374</name>
</gene>
<dbReference type="GeneID" id="35871047"/>
<sequence length="107" mass="12026">MSEPLAWRKDTNGHYCLSGELDRDTVPPFWSRLADWFPKESAVTLNLSEVKRVDSAGMAMLLHLHQQFKDNGQALTLCHVPAQLTVLLQLSNVDSLFTGDNTLVDEE</sequence>
<evidence type="ECO:0000313" key="3">
    <source>
        <dbReference type="Proteomes" id="UP000182692"/>
    </source>
</evidence>
<evidence type="ECO:0000259" key="1">
    <source>
        <dbReference type="PROSITE" id="PS50801"/>
    </source>
</evidence>
<feature type="domain" description="STAS" evidence="1">
    <location>
        <begin position="17"/>
        <end position="107"/>
    </location>
</feature>
<dbReference type="RefSeq" id="WP_017008154.1">
    <property type="nucleotide sequence ID" value="NZ_FOWR01000016.1"/>
</dbReference>
<evidence type="ECO:0000313" key="2">
    <source>
        <dbReference type="EMBL" id="SFP51235.1"/>
    </source>
</evidence>
<accession>A0A1I5QYA4</accession>
<dbReference type="InterPro" id="IPR058548">
    <property type="entry name" value="MlaB-like_STAS"/>
</dbReference>
<proteinExistence type="predicted"/>
<organism evidence="2 3">
    <name type="scientific">Enterovibrio norvegicus DSM 15893</name>
    <dbReference type="NCBI Taxonomy" id="1121869"/>
    <lineage>
        <taxon>Bacteria</taxon>
        <taxon>Pseudomonadati</taxon>
        <taxon>Pseudomonadota</taxon>
        <taxon>Gammaproteobacteria</taxon>
        <taxon>Vibrionales</taxon>
        <taxon>Vibrionaceae</taxon>
        <taxon>Enterovibrio</taxon>
    </lineage>
</organism>
<dbReference type="Pfam" id="PF13466">
    <property type="entry name" value="STAS_2"/>
    <property type="match status" value="1"/>
</dbReference>
<dbReference type="STRING" id="1121869.SAMN03084138_02374"/>
<dbReference type="PANTHER" id="PTHR35849">
    <property type="entry name" value="BLR2341 PROTEIN"/>
    <property type="match status" value="1"/>
</dbReference>
<dbReference type="OrthoDB" id="5900662at2"/>
<protein>
    <submittedName>
        <fullName evidence="2">Phospholipid transport system transporter-binding protein</fullName>
    </submittedName>
</protein>
<dbReference type="AlphaFoldDB" id="A0A1I5QYA4"/>
<dbReference type="PROSITE" id="PS50801">
    <property type="entry name" value="STAS"/>
    <property type="match status" value="1"/>
</dbReference>
<dbReference type="InterPro" id="IPR052746">
    <property type="entry name" value="MlaB_ABC_Transporter"/>
</dbReference>
<name>A0A1I5QYA4_9GAMM</name>
<dbReference type="Gene3D" id="3.30.750.24">
    <property type="entry name" value="STAS domain"/>
    <property type="match status" value="1"/>
</dbReference>